<feature type="transmembrane region" description="Helical" evidence="10">
    <location>
        <begin position="59"/>
        <end position="78"/>
    </location>
</feature>
<evidence type="ECO:0000256" key="2">
    <source>
        <dbReference type="ARBA" id="ARBA00022448"/>
    </source>
</evidence>
<organism evidence="11 12">
    <name type="scientific">Lutibaculum baratangense AMV1</name>
    <dbReference type="NCBI Taxonomy" id="631454"/>
    <lineage>
        <taxon>Bacteria</taxon>
        <taxon>Pseudomonadati</taxon>
        <taxon>Pseudomonadota</taxon>
        <taxon>Alphaproteobacteria</taxon>
        <taxon>Hyphomicrobiales</taxon>
        <taxon>Tepidamorphaceae</taxon>
        <taxon>Lutibaculum</taxon>
    </lineage>
</organism>
<dbReference type="eggNOG" id="COG2076">
    <property type="taxonomic scope" value="Bacteria"/>
</dbReference>
<evidence type="ECO:0000313" key="12">
    <source>
        <dbReference type="Proteomes" id="UP000017819"/>
    </source>
</evidence>
<keyword evidence="3" id="KW-1003">Cell membrane</keyword>
<evidence type="ECO:0000256" key="8">
    <source>
        <dbReference type="ARBA" id="ARBA00039168"/>
    </source>
</evidence>
<protein>
    <recommendedName>
        <fullName evidence="8">Guanidinium exporter</fullName>
    </recommendedName>
</protein>
<gene>
    <name evidence="11" type="ORF">N177_0592</name>
</gene>
<feature type="transmembrane region" description="Helical" evidence="10">
    <location>
        <begin position="27"/>
        <end position="47"/>
    </location>
</feature>
<keyword evidence="4 9" id="KW-0812">Transmembrane</keyword>
<comment type="similarity">
    <text evidence="7">Belongs to the drug/metabolite transporter (DMT) superfamily. Small multidrug resistance (SMR) (TC 2.A.7.1) family. Gdx/SugE subfamily.</text>
</comment>
<dbReference type="InterPro" id="IPR000390">
    <property type="entry name" value="Small_drug/metabolite_transptr"/>
</dbReference>
<dbReference type="PANTHER" id="PTHR30561:SF0">
    <property type="entry name" value="GUANIDINIUM EXPORTER"/>
    <property type="match status" value="1"/>
</dbReference>
<evidence type="ECO:0000256" key="7">
    <source>
        <dbReference type="ARBA" id="ARBA00038151"/>
    </source>
</evidence>
<name>V4TM01_9HYPH</name>
<keyword evidence="6 10" id="KW-0472">Membrane</keyword>
<dbReference type="OrthoDB" id="9808638at2"/>
<dbReference type="FunFam" id="1.10.3730.20:FF:000001">
    <property type="entry name" value="Quaternary ammonium compound resistance transporter SugE"/>
    <property type="match status" value="1"/>
</dbReference>
<dbReference type="Pfam" id="PF00893">
    <property type="entry name" value="Multi_Drug_Res"/>
    <property type="match status" value="1"/>
</dbReference>
<keyword evidence="2" id="KW-0813">Transport</keyword>
<sequence>MAWIVLVVAGLLEVVWAFSMKQSEGFTRLAPSLVTLVAMAASFLLLVWSMRVLPLGTAYTVWTGIGAVGAFVVGIVWLGEGVSALRIMAAFLIVGGLVLMKLSSSA</sequence>
<dbReference type="Gene3D" id="1.10.3730.20">
    <property type="match status" value="1"/>
</dbReference>
<dbReference type="SUPFAM" id="SSF103481">
    <property type="entry name" value="Multidrug resistance efflux transporter EmrE"/>
    <property type="match status" value="1"/>
</dbReference>
<dbReference type="RefSeq" id="WP_023430741.1">
    <property type="nucleotide sequence ID" value="NZ_AWXZ01000013.1"/>
</dbReference>
<keyword evidence="5 10" id="KW-1133">Transmembrane helix</keyword>
<evidence type="ECO:0000256" key="6">
    <source>
        <dbReference type="ARBA" id="ARBA00023136"/>
    </source>
</evidence>
<dbReference type="InterPro" id="IPR045324">
    <property type="entry name" value="Small_multidrug_res"/>
</dbReference>
<proteinExistence type="inferred from homology"/>
<feature type="transmembrane region" description="Helical" evidence="10">
    <location>
        <begin position="84"/>
        <end position="102"/>
    </location>
</feature>
<dbReference type="GO" id="GO:1990961">
    <property type="term" value="P:xenobiotic detoxification by transmembrane export across the plasma membrane"/>
    <property type="evidence" value="ECO:0007669"/>
    <property type="project" value="UniProtKB-ARBA"/>
</dbReference>
<keyword evidence="12" id="KW-1185">Reference proteome</keyword>
<evidence type="ECO:0000256" key="1">
    <source>
        <dbReference type="ARBA" id="ARBA00004651"/>
    </source>
</evidence>
<accession>V4TM01</accession>
<dbReference type="GO" id="GO:0005886">
    <property type="term" value="C:plasma membrane"/>
    <property type="evidence" value="ECO:0007669"/>
    <property type="project" value="UniProtKB-SubCell"/>
</dbReference>
<evidence type="ECO:0000256" key="3">
    <source>
        <dbReference type="ARBA" id="ARBA00022475"/>
    </source>
</evidence>
<evidence type="ECO:0000256" key="10">
    <source>
        <dbReference type="SAM" id="Phobius"/>
    </source>
</evidence>
<evidence type="ECO:0000313" key="11">
    <source>
        <dbReference type="EMBL" id="ESR26808.1"/>
    </source>
</evidence>
<evidence type="ECO:0000256" key="4">
    <source>
        <dbReference type="ARBA" id="ARBA00022692"/>
    </source>
</evidence>
<dbReference type="Proteomes" id="UP000017819">
    <property type="component" value="Unassembled WGS sequence"/>
</dbReference>
<evidence type="ECO:0000256" key="5">
    <source>
        <dbReference type="ARBA" id="ARBA00022989"/>
    </source>
</evidence>
<comment type="caution">
    <text evidence="11">The sequence shown here is derived from an EMBL/GenBank/DDBJ whole genome shotgun (WGS) entry which is preliminary data.</text>
</comment>
<dbReference type="AlphaFoldDB" id="V4TM01"/>
<dbReference type="InterPro" id="IPR037185">
    <property type="entry name" value="EmrE-like"/>
</dbReference>
<evidence type="ECO:0000256" key="9">
    <source>
        <dbReference type="RuleBase" id="RU003942"/>
    </source>
</evidence>
<comment type="subcellular location">
    <subcellularLocation>
        <location evidence="1 9">Cell membrane</location>
        <topology evidence="1 9">Multi-pass membrane protein</topology>
    </subcellularLocation>
</comment>
<dbReference type="PATRIC" id="fig|631454.5.peg.582"/>
<reference evidence="11 12" key="1">
    <citation type="journal article" date="2014" name="Genome Announc.">
        <title>Draft Genome Sequence of Lutibaculum baratangense Strain AMV1T, Isolated from a Mud Volcano in Andamans, India.</title>
        <authorList>
            <person name="Singh A."/>
            <person name="Sreenivas A."/>
            <person name="Sathyanarayana Reddy G."/>
            <person name="Pinnaka A.K."/>
            <person name="Shivaji S."/>
        </authorList>
    </citation>
    <scope>NUCLEOTIDE SEQUENCE [LARGE SCALE GENOMIC DNA]</scope>
    <source>
        <strain evidence="11 12">AMV1</strain>
    </source>
</reference>
<dbReference type="STRING" id="631454.N177_0592"/>
<dbReference type="EMBL" id="AWXZ01000013">
    <property type="protein sequence ID" value="ESR26808.1"/>
    <property type="molecule type" value="Genomic_DNA"/>
</dbReference>
<dbReference type="PANTHER" id="PTHR30561">
    <property type="entry name" value="SMR FAMILY PROTON-DEPENDENT DRUG EFFLUX TRANSPORTER SUGE"/>
    <property type="match status" value="1"/>
</dbReference>
<dbReference type="GO" id="GO:0022857">
    <property type="term" value="F:transmembrane transporter activity"/>
    <property type="evidence" value="ECO:0007669"/>
    <property type="project" value="InterPro"/>
</dbReference>